<evidence type="ECO:0000256" key="1">
    <source>
        <dbReference type="ARBA" id="ARBA00005234"/>
    </source>
</evidence>
<dbReference type="PROSITE" id="PS50600">
    <property type="entry name" value="ULP_PROTEASE"/>
    <property type="match status" value="1"/>
</dbReference>
<dbReference type="Gene3D" id="1.10.418.20">
    <property type="match status" value="1"/>
</dbReference>
<feature type="compositionally biased region" description="Polar residues" evidence="6">
    <location>
        <begin position="398"/>
        <end position="408"/>
    </location>
</feature>
<keyword evidence="4" id="KW-0833">Ubl conjugation pathway</keyword>
<evidence type="ECO:0000256" key="2">
    <source>
        <dbReference type="ARBA" id="ARBA00022553"/>
    </source>
</evidence>
<organism evidence="8 9">
    <name type="scientific">Huso huso</name>
    <name type="common">Beluga</name>
    <name type="synonym">Acipenser huso</name>
    <dbReference type="NCBI Taxonomy" id="61971"/>
    <lineage>
        <taxon>Eukaryota</taxon>
        <taxon>Metazoa</taxon>
        <taxon>Chordata</taxon>
        <taxon>Craniata</taxon>
        <taxon>Vertebrata</taxon>
        <taxon>Euteleostomi</taxon>
        <taxon>Actinopterygii</taxon>
        <taxon>Chondrostei</taxon>
        <taxon>Acipenseriformes</taxon>
        <taxon>Acipenseridae</taxon>
        <taxon>Huso</taxon>
    </lineage>
</organism>
<evidence type="ECO:0000313" key="8">
    <source>
        <dbReference type="EMBL" id="KAK6490153.1"/>
    </source>
</evidence>
<keyword evidence="5" id="KW-0378">Hydrolase</keyword>
<feature type="domain" description="Ubiquitin-like protease family profile" evidence="7">
    <location>
        <begin position="716"/>
        <end position="1080"/>
    </location>
</feature>
<keyword evidence="3" id="KW-0645">Protease</keyword>
<comment type="similarity">
    <text evidence="1">Belongs to the peptidase C48 family.</text>
</comment>
<evidence type="ECO:0000256" key="5">
    <source>
        <dbReference type="ARBA" id="ARBA00022801"/>
    </source>
</evidence>
<feature type="region of interest" description="Disordered" evidence="6">
    <location>
        <begin position="849"/>
        <end position="869"/>
    </location>
</feature>
<dbReference type="Gene3D" id="3.40.395.10">
    <property type="entry name" value="Adenoviral Proteinase, Chain A"/>
    <property type="match status" value="1"/>
</dbReference>
<name>A0ABR0ZZA3_HUSHU</name>
<proteinExistence type="inferred from homology"/>
<dbReference type="InterPro" id="IPR003653">
    <property type="entry name" value="Peptidase_C48_C"/>
</dbReference>
<sequence length="1150" mass="129189">MGYLPDYKKDLILLGKISATISNDKLTTNSKRKEEMPRKHQRTTYYIQGHRVCREAFKFLHCEANLLSMDDSSGMDSPQGKKCQQPSYLKSFCNSESLKTYERRATKHLRSLKGNALGLNMLGPGKKLGENPQAVRSPAVSSRTKYILVTPPPTGTVVQGRRFQHANAQAVIKTPAQRKHFSLFRKEYPPHVQRVEFDSIILTCPESTENSNQDREIKRRIQQKRRPSSEVMDCFSTTSVSKKVEELDPDVYLTLCGNCSKPSEDHVNCENCGQSLLQNATSCINNTIKVTETAGHLSRPPIHALSAGPKHLTKGIPSRSFYNANMTVNSLMMDVVMTPPARTTRSNLVYHNGRAELAGGTSPASSKMSRSRKQPVSKLHELNDPIVLSSDEDEETDNASTGSVSRMDSVSPRPADSAHSSPAPSGGRVEAAVKDNTEQAEEASSDIFTEIDLRIPIPRKARMKDQFGNNVPDNIMSKRRKVVQIHPGGLYTKLESIILDCRSIRIGSLRRMVTKPVIVIKTICYVSIAKAPAEDGVQQVMLRTSELIHCEWCSAKKLPVLFFQTTPGACLSLQTHLKMSRENGGVWYDCKGASPDEQYIVLIFENGLSAQEHAILEEILQAVGTANEISDFLVKLKFEEANRRLVRFTKSYVENSQKDKQAPDSSVQPRTIATCLQTSAHQFFEDDEEMADMNTVFTGPVQKLIVYPPAPAKGGISVTNEDLHCLNEGEFLNDVIIDFYLKYLVLEKLKKEDAQRSHVFSSFFYKRLNQRERRNVQDTANLTIQQRKHKRVKTWTRHVDLFQKDFIVVPINESAHWFLAVICYPGLSSPQHEPNPLYKCPPIMMNRSTTEESNVSSPDEPDNTAGRLHSTQVFNPSKTPSKAAVLAAIDTSADSDSNRGIFKEGNCSGNMSEEDRTVTDEPEMAENSTKGVNGALAEKTKTCLHYKDGLQRIKVSYTPAMNRDDDTFTFSDDQDSSQEEGSDDGAFADDPMTSAESRHWHLRPTICKQPCILIMDSLRGPTRSNVVKTLREYLEVEWEARKGSKRSFPKELMRGSSPRVPQQDNFSDCGVYILQYVESFFENSIPSFDLPMNLTDWFPEHRMKKKREEIKELILKLHEQQQTDRMGQTDPGTEALSELVPENTSASCSD</sequence>
<dbReference type="InterPro" id="IPR051947">
    <property type="entry name" value="Sentrin-specific_protease"/>
</dbReference>
<evidence type="ECO:0000313" key="9">
    <source>
        <dbReference type="Proteomes" id="UP001369086"/>
    </source>
</evidence>
<evidence type="ECO:0000256" key="3">
    <source>
        <dbReference type="ARBA" id="ARBA00022670"/>
    </source>
</evidence>
<dbReference type="SUPFAM" id="SSF54001">
    <property type="entry name" value="Cysteine proteinases"/>
    <property type="match status" value="1"/>
</dbReference>
<dbReference type="PANTHER" id="PTHR46896:SF1">
    <property type="entry name" value="SENTRIN-SPECIFIC PROTEASE 6"/>
    <property type="match status" value="1"/>
</dbReference>
<feature type="region of interest" description="Disordered" evidence="6">
    <location>
        <begin position="1119"/>
        <end position="1150"/>
    </location>
</feature>
<reference evidence="8 9" key="1">
    <citation type="submission" date="2021-05" db="EMBL/GenBank/DDBJ databases">
        <authorList>
            <person name="Zahm M."/>
            <person name="Klopp C."/>
            <person name="Cabau C."/>
            <person name="Kuhl H."/>
            <person name="Suciu R."/>
            <person name="Ciorpac M."/>
            <person name="Holostenco D."/>
            <person name="Gessner J."/>
            <person name="Wuertz S."/>
            <person name="Hohne C."/>
            <person name="Stock M."/>
            <person name="Gislard M."/>
            <person name="Lluch J."/>
            <person name="Milhes M."/>
            <person name="Lampietro C."/>
            <person name="Lopez Roques C."/>
            <person name="Donnadieu C."/>
            <person name="Du K."/>
            <person name="Schartl M."/>
            <person name="Guiguen Y."/>
        </authorList>
    </citation>
    <scope>NUCLEOTIDE SEQUENCE [LARGE SCALE GENOMIC DNA]</scope>
    <source>
        <strain evidence="8">Hh-F2</strain>
        <tissue evidence="8">Blood</tissue>
    </source>
</reference>
<gene>
    <name evidence="8" type="ORF">HHUSO_G7155</name>
</gene>
<keyword evidence="2" id="KW-0597">Phosphoprotein</keyword>
<dbReference type="InterPro" id="IPR038765">
    <property type="entry name" value="Papain-like_cys_pep_sf"/>
</dbReference>
<evidence type="ECO:0000259" key="7">
    <source>
        <dbReference type="PROSITE" id="PS50600"/>
    </source>
</evidence>
<evidence type="ECO:0000256" key="6">
    <source>
        <dbReference type="SAM" id="MobiDB-lite"/>
    </source>
</evidence>
<evidence type="ECO:0000256" key="4">
    <source>
        <dbReference type="ARBA" id="ARBA00022786"/>
    </source>
</evidence>
<feature type="region of interest" description="Disordered" evidence="6">
    <location>
        <begin position="897"/>
        <end position="930"/>
    </location>
</feature>
<feature type="compositionally biased region" description="Low complexity" evidence="6">
    <location>
        <begin position="411"/>
        <end position="425"/>
    </location>
</feature>
<feature type="region of interest" description="Disordered" evidence="6">
    <location>
        <begin position="962"/>
        <end position="996"/>
    </location>
</feature>
<dbReference type="EMBL" id="JAHFZB010000005">
    <property type="protein sequence ID" value="KAK6490153.1"/>
    <property type="molecule type" value="Genomic_DNA"/>
</dbReference>
<dbReference type="Pfam" id="PF02902">
    <property type="entry name" value="Peptidase_C48"/>
    <property type="match status" value="2"/>
</dbReference>
<feature type="compositionally biased region" description="Acidic residues" evidence="6">
    <location>
        <begin position="972"/>
        <end position="987"/>
    </location>
</feature>
<comment type="caution">
    <text evidence="8">The sequence shown here is derived from an EMBL/GenBank/DDBJ whole genome shotgun (WGS) entry which is preliminary data.</text>
</comment>
<dbReference type="PANTHER" id="PTHR46896">
    <property type="entry name" value="SENTRIN-SPECIFIC PROTEASE"/>
    <property type="match status" value="1"/>
</dbReference>
<keyword evidence="9" id="KW-1185">Reference proteome</keyword>
<dbReference type="Proteomes" id="UP001369086">
    <property type="component" value="Unassembled WGS sequence"/>
</dbReference>
<accession>A0ABR0ZZA3</accession>
<protein>
    <submittedName>
        <fullName evidence="8">Sentrin-specific protease 6-like</fullName>
    </submittedName>
</protein>
<feature type="region of interest" description="Disordered" evidence="6">
    <location>
        <begin position="356"/>
        <end position="445"/>
    </location>
</feature>